<gene>
    <name evidence="2" type="ORF">DPMN_157316</name>
</gene>
<reference evidence="2" key="2">
    <citation type="submission" date="2020-11" db="EMBL/GenBank/DDBJ databases">
        <authorList>
            <person name="McCartney M.A."/>
            <person name="Auch B."/>
            <person name="Kono T."/>
            <person name="Mallez S."/>
            <person name="Becker A."/>
            <person name="Gohl D.M."/>
            <person name="Silverstein K.A.T."/>
            <person name="Koren S."/>
            <person name="Bechman K.B."/>
            <person name="Herman A."/>
            <person name="Abrahante J.E."/>
            <person name="Garbe J."/>
        </authorList>
    </citation>
    <scope>NUCLEOTIDE SEQUENCE</scope>
    <source>
        <strain evidence="2">Duluth1</strain>
        <tissue evidence="2">Whole animal</tissue>
    </source>
</reference>
<evidence type="ECO:0000256" key="1">
    <source>
        <dbReference type="SAM" id="MobiDB-lite"/>
    </source>
</evidence>
<accession>A0A9D4EH01</accession>
<name>A0A9D4EH01_DREPO</name>
<organism evidence="2 3">
    <name type="scientific">Dreissena polymorpha</name>
    <name type="common">Zebra mussel</name>
    <name type="synonym">Mytilus polymorpha</name>
    <dbReference type="NCBI Taxonomy" id="45954"/>
    <lineage>
        <taxon>Eukaryota</taxon>
        <taxon>Metazoa</taxon>
        <taxon>Spiralia</taxon>
        <taxon>Lophotrochozoa</taxon>
        <taxon>Mollusca</taxon>
        <taxon>Bivalvia</taxon>
        <taxon>Autobranchia</taxon>
        <taxon>Heteroconchia</taxon>
        <taxon>Euheterodonta</taxon>
        <taxon>Imparidentia</taxon>
        <taxon>Neoheterodontei</taxon>
        <taxon>Myida</taxon>
        <taxon>Dreissenoidea</taxon>
        <taxon>Dreissenidae</taxon>
        <taxon>Dreissena</taxon>
    </lineage>
</organism>
<evidence type="ECO:0000313" key="3">
    <source>
        <dbReference type="Proteomes" id="UP000828390"/>
    </source>
</evidence>
<sequence length="117" mass="12756">MFCGHVKNSRLPQLSPNLAQPKPPTAGKETKDCSKKTGRVTPDESGRQVVSTKTGDTTKLSADGQTESQEQSCLSLAAGKCRILYRIFNYLVIRFGYGLQAGHMACRRIAPNRISGQ</sequence>
<proteinExistence type="predicted"/>
<reference evidence="2" key="1">
    <citation type="journal article" date="2019" name="bioRxiv">
        <title>The Genome of the Zebra Mussel, Dreissena polymorpha: A Resource for Invasive Species Research.</title>
        <authorList>
            <person name="McCartney M.A."/>
            <person name="Auch B."/>
            <person name="Kono T."/>
            <person name="Mallez S."/>
            <person name="Zhang Y."/>
            <person name="Obille A."/>
            <person name="Becker A."/>
            <person name="Abrahante J.E."/>
            <person name="Garbe J."/>
            <person name="Badalamenti J.P."/>
            <person name="Herman A."/>
            <person name="Mangelson H."/>
            <person name="Liachko I."/>
            <person name="Sullivan S."/>
            <person name="Sone E.D."/>
            <person name="Koren S."/>
            <person name="Silverstein K.A.T."/>
            <person name="Beckman K.B."/>
            <person name="Gohl D.M."/>
        </authorList>
    </citation>
    <scope>NUCLEOTIDE SEQUENCE</scope>
    <source>
        <strain evidence="2">Duluth1</strain>
        <tissue evidence="2">Whole animal</tissue>
    </source>
</reference>
<dbReference type="AlphaFoldDB" id="A0A9D4EH01"/>
<dbReference type="Proteomes" id="UP000828390">
    <property type="component" value="Unassembled WGS sequence"/>
</dbReference>
<feature type="compositionally biased region" description="Polar residues" evidence="1">
    <location>
        <begin position="48"/>
        <end position="66"/>
    </location>
</feature>
<keyword evidence="3" id="KW-1185">Reference proteome</keyword>
<feature type="region of interest" description="Disordered" evidence="1">
    <location>
        <begin position="1"/>
        <end position="66"/>
    </location>
</feature>
<evidence type="ECO:0000313" key="2">
    <source>
        <dbReference type="EMBL" id="KAH3779513.1"/>
    </source>
</evidence>
<protein>
    <submittedName>
        <fullName evidence="2">Uncharacterized protein</fullName>
    </submittedName>
</protein>
<feature type="compositionally biased region" description="Basic and acidic residues" evidence="1">
    <location>
        <begin position="28"/>
        <end position="46"/>
    </location>
</feature>
<dbReference type="EMBL" id="JAIWYP010000008">
    <property type="protein sequence ID" value="KAH3779513.1"/>
    <property type="molecule type" value="Genomic_DNA"/>
</dbReference>
<comment type="caution">
    <text evidence="2">The sequence shown here is derived from an EMBL/GenBank/DDBJ whole genome shotgun (WGS) entry which is preliminary data.</text>
</comment>